<evidence type="ECO:0000256" key="2">
    <source>
        <dbReference type="SAM" id="SignalP"/>
    </source>
</evidence>
<keyword evidence="4" id="KW-1185">Reference proteome</keyword>
<evidence type="ECO:0000313" key="4">
    <source>
        <dbReference type="Proteomes" id="UP001648503"/>
    </source>
</evidence>
<proteinExistence type="predicted"/>
<feature type="compositionally biased region" description="Basic and acidic residues" evidence="1">
    <location>
        <begin position="116"/>
        <end position="125"/>
    </location>
</feature>
<comment type="caution">
    <text evidence="3">The sequence shown here is derived from an EMBL/GenBank/DDBJ whole genome shotgun (WGS) entry which is preliminary data.</text>
</comment>
<reference evidence="3 4" key="1">
    <citation type="submission" date="2021-02" db="EMBL/GenBank/DDBJ databases">
        <title>Variation within the Batrachochytrium salamandrivorans European outbreak.</title>
        <authorList>
            <person name="Kelly M."/>
            <person name="Pasmans F."/>
            <person name="Shea T.P."/>
            <person name="Munoz J.F."/>
            <person name="Carranza S."/>
            <person name="Cuomo C.A."/>
            <person name="Martel A."/>
        </authorList>
    </citation>
    <scope>NUCLEOTIDE SEQUENCE [LARGE SCALE GENOMIC DNA]</scope>
    <source>
        <strain evidence="3 4">AMFP18/2</strain>
    </source>
</reference>
<feature type="signal peptide" evidence="2">
    <location>
        <begin position="1"/>
        <end position="18"/>
    </location>
</feature>
<sequence length="334" mass="37043">MQFFYLFSFVVAASYAAALPQPAELSEKHSSNADTTLASGLEARSYQPGLNSYKDSPTLMSLKRRDDSEGSSEENSGSDSSPPPDTTPNDSEGSSGEDSGSDSSPPPDTTPNDSEGLSKEDRESDPFGPSDTTPKNGVGLPFVRSDVISRNLASTIDKVGDDVYVFFQRRELAGLKFSDTVGDMMASYFRRSSYVETALIYWKQDSVLSIIAFIRSNLGEDEYFKIKPHLPNIVQGLEDESRAGYITISDTTTKILGDNGSITENFQNINRSFRRIFDSRWELLGVLRLQLNRFKAGNTLEVQLNGVAASIYRFYIKQQELFGKIMKKLKAKYP</sequence>
<feature type="region of interest" description="Disordered" evidence="1">
    <location>
        <begin position="23"/>
        <end position="141"/>
    </location>
</feature>
<gene>
    <name evidence="3" type="ORF">BASA50_002408</name>
</gene>
<protein>
    <submittedName>
        <fullName evidence="3">Uncharacterized protein</fullName>
    </submittedName>
</protein>
<keyword evidence="2" id="KW-0732">Signal</keyword>
<feature type="chain" id="PRO_5046851494" evidence="2">
    <location>
        <begin position="19"/>
        <end position="334"/>
    </location>
</feature>
<evidence type="ECO:0000313" key="3">
    <source>
        <dbReference type="EMBL" id="KAH6600285.1"/>
    </source>
</evidence>
<feature type="compositionally biased region" description="Polar residues" evidence="1">
    <location>
        <begin position="48"/>
        <end position="59"/>
    </location>
</feature>
<feature type="compositionally biased region" description="Low complexity" evidence="1">
    <location>
        <begin position="87"/>
        <end position="103"/>
    </location>
</feature>
<dbReference type="Proteomes" id="UP001648503">
    <property type="component" value="Unassembled WGS sequence"/>
</dbReference>
<organism evidence="3 4">
    <name type="scientific">Batrachochytrium salamandrivorans</name>
    <dbReference type="NCBI Taxonomy" id="1357716"/>
    <lineage>
        <taxon>Eukaryota</taxon>
        <taxon>Fungi</taxon>
        <taxon>Fungi incertae sedis</taxon>
        <taxon>Chytridiomycota</taxon>
        <taxon>Chytridiomycota incertae sedis</taxon>
        <taxon>Chytridiomycetes</taxon>
        <taxon>Rhizophydiales</taxon>
        <taxon>Rhizophydiales incertae sedis</taxon>
        <taxon>Batrachochytrium</taxon>
    </lineage>
</organism>
<evidence type="ECO:0000256" key="1">
    <source>
        <dbReference type="SAM" id="MobiDB-lite"/>
    </source>
</evidence>
<name>A0ABQ8FLD7_9FUNG</name>
<accession>A0ABQ8FLD7</accession>
<dbReference type="EMBL" id="JAFCIX010000041">
    <property type="protein sequence ID" value="KAH6600285.1"/>
    <property type="molecule type" value="Genomic_DNA"/>
</dbReference>